<dbReference type="InterPro" id="IPR044066">
    <property type="entry name" value="TRIAD_supradom"/>
</dbReference>
<dbReference type="EnsemblMetazoa" id="XM_014399628.2">
    <property type="protein sequence ID" value="XP_014255114.1"/>
    <property type="gene ID" value="LOC106669840"/>
</dbReference>
<evidence type="ECO:0000256" key="6">
    <source>
        <dbReference type="ARBA" id="ARBA00022737"/>
    </source>
</evidence>
<dbReference type="InterPro" id="IPR047548">
    <property type="entry name" value="Rcat_RBR_RNF14"/>
</dbReference>
<keyword evidence="16" id="KW-1185">Reference proteome</keyword>
<dbReference type="PROSITE" id="PS50089">
    <property type="entry name" value="ZF_RING_2"/>
    <property type="match status" value="1"/>
</dbReference>
<protein>
    <recommendedName>
        <fullName evidence="3">RBR-type E3 ubiquitin transferase</fullName>
        <ecNumber evidence="3">2.3.2.31</ecNumber>
    </recommendedName>
</protein>
<feature type="domain" description="RWD" evidence="13">
    <location>
        <begin position="12"/>
        <end position="135"/>
    </location>
</feature>
<dbReference type="CDD" id="cd20341">
    <property type="entry name" value="BRcat_RBR_RNF14"/>
    <property type="match status" value="1"/>
</dbReference>
<evidence type="ECO:0000256" key="5">
    <source>
        <dbReference type="ARBA" id="ARBA00022723"/>
    </source>
</evidence>
<dbReference type="CDD" id="cd23820">
    <property type="entry name" value="RWD_RNF14"/>
    <property type="match status" value="1"/>
</dbReference>
<dbReference type="GeneID" id="106669840"/>
<proteinExistence type="inferred from homology"/>
<dbReference type="SMART" id="SM00184">
    <property type="entry name" value="RING"/>
    <property type="match status" value="2"/>
</dbReference>
<dbReference type="CDD" id="cd20354">
    <property type="entry name" value="Rcat_RBR_RNF14"/>
    <property type="match status" value="1"/>
</dbReference>
<dbReference type="EnsemblMetazoa" id="XM_014399638.2">
    <property type="protein sequence ID" value="XP_014255124.1"/>
    <property type="gene ID" value="LOC106669840"/>
</dbReference>
<dbReference type="Gene3D" id="1.20.120.1750">
    <property type="match status" value="1"/>
</dbReference>
<evidence type="ECO:0000256" key="8">
    <source>
        <dbReference type="ARBA" id="ARBA00022786"/>
    </source>
</evidence>
<evidence type="ECO:0000256" key="9">
    <source>
        <dbReference type="ARBA" id="ARBA00022833"/>
    </source>
</evidence>
<keyword evidence="6" id="KW-0677">Repeat</keyword>
<dbReference type="OMA" id="PRSWCQG"/>
<dbReference type="SUPFAM" id="SSF57850">
    <property type="entry name" value="RING/U-box"/>
    <property type="match status" value="3"/>
</dbReference>
<dbReference type="Proteomes" id="UP000494040">
    <property type="component" value="Unassembled WGS sequence"/>
</dbReference>
<feature type="domain" description="RING-type" evidence="14">
    <location>
        <begin position="243"/>
        <end position="484"/>
    </location>
</feature>
<dbReference type="PROSITE" id="PS00518">
    <property type="entry name" value="ZF_RING_1"/>
    <property type="match status" value="1"/>
</dbReference>
<dbReference type="InterPro" id="IPR013083">
    <property type="entry name" value="Znf_RING/FYVE/PHD"/>
</dbReference>
<evidence type="ECO:0000256" key="1">
    <source>
        <dbReference type="ARBA" id="ARBA00001798"/>
    </source>
</evidence>
<dbReference type="FunFam" id="3.30.40.10:FF:000137">
    <property type="entry name" value="RanBP-type and C3HC4-type zinc finger-containing protein 1"/>
    <property type="match status" value="1"/>
</dbReference>
<comment type="similarity">
    <text evidence="10">Belongs to the RBR family. RNF14 subfamily.</text>
</comment>
<keyword evidence="5" id="KW-0479">Metal-binding</keyword>
<evidence type="ECO:0000256" key="7">
    <source>
        <dbReference type="ARBA" id="ARBA00022771"/>
    </source>
</evidence>
<dbReference type="InterPro" id="IPR006575">
    <property type="entry name" value="RWD_dom"/>
</dbReference>
<keyword evidence="4" id="KW-0808">Transferase</keyword>
<dbReference type="PROSITE" id="PS51873">
    <property type="entry name" value="TRIAD"/>
    <property type="match status" value="1"/>
</dbReference>
<dbReference type="AlphaFoldDB" id="A0A8I6S3I1"/>
<evidence type="ECO:0000256" key="10">
    <source>
        <dbReference type="ARBA" id="ARBA00044508"/>
    </source>
</evidence>
<dbReference type="InterPro" id="IPR002867">
    <property type="entry name" value="IBR_dom"/>
</dbReference>
<dbReference type="PROSITE" id="PS50908">
    <property type="entry name" value="RWD"/>
    <property type="match status" value="1"/>
</dbReference>
<dbReference type="GO" id="GO:0016567">
    <property type="term" value="P:protein ubiquitination"/>
    <property type="evidence" value="ECO:0007669"/>
    <property type="project" value="InterPro"/>
</dbReference>
<comment type="catalytic activity">
    <reaction evidence="1">
        <text>[E2 ubiquitin-conjugating enzyme]-S-ubiquitinyl-L-cysteine + [acceptor protein]-L-lysine = [E2 ubiquitin-conjugating enzyme]-L-cysteine + [acceptor protein]-N(6)-ubiquitinyl-L-lysine.</text>
        <dbReference type="EC" id="2.3.2.31"/>
    </reaction>
</comment>
<evidence type="ECO:0000256" key="11">
    <source>
        <dbReference type="PROSITE-ProRule" id="PRU00175"/>
    </source>
</evidence>
<dbReference type="Pfam" id="PF05773">
    <property type="entry name" value="RWD"/>
    <property type="match status" value="1"/>
</dbReference>
<dbReference type="InterPro" id="IPR017907">
    <property type="entry name" value="Znf_RING_CS"/>
</dbReference>
<keyword evidence="8" id="KW-0833">Ubl conjugation pathway</keyword>
<dbReference type="InterPro" id="IPR001841">
    <property type="entry name" value="Znf_RING"/>
</dbReference>
<accession>A0A8I6S3I1</accession>
<dbReference type="GO" id="GO:0061630">
    <property type="term" value="F:ubiquitin protein ligase activity"/>
    <property type="evidence" value="ECO:0007669"/>
    <property type="project" value="UniProtKB-EC"/>
</dbReference>
<comment type="pathway">
    <text evidence="2">Protein modification; protein ubiquitination.</text>
</comment>
<evidence type="ECO:0000259" key="14">
    <source>
        <dbReference type="PROSITE" id="PS51873"/>
    </source>
</evidence>
<dbReference type="Gene3D" id="3.30.40.10">
    <property type="entry name" value="Zinc/RING finger domain, C3HC4 (zinc finger)"/>
    <property type="match status" value="1"/>
</dbReference>
<keyword evidence="9" id="KW-0862">Zinc</keyword>
<dbReference type="RefSeq" id="XP_014255124.1">
    <property type="nucleotide sequence ID" value="XM_014399638.2"/>
</dbReference>
<feature type="domain" description="RING-type" evidence="12">
    <location>
        <begin position="247"/>
        <end position="296"/>
    </location>
</feature>
<dbReference type="Pfam" id="PF01485">
    <property type="entry name" value="IBR"/>
    <property type="match status" value="1"/>
</dbReference>
<evidence type="ECO:0000256" key="2">
    <source>
        <dbReference type="ARBA" id="ARBA00004906"/>
    </source>
</evidence>
<sequence>MSRNVNLQDQEDEICVLSSIYTKEEFESKDDYSGGQFYAFVTLPHDFVITYKNYGEGNESVKVPLSHLPPITLTFKYPANYPSEEKPEYQISCLWLSITKLNKVCEKLDKLWEENRGTVILYIWTQFLKEDLLEYLGMSNNLDLCRQYSSELRRKGVFSIKQKRNANQNLDTINNQQTPRQTTSFERKESIKDLSTSNKELHINRYFVNKDSRIITVPLVDTHLHKYLISFNEDKSRTEFLRTLYTCDICYEDKLGEKCIQFKPCNHVYCKQCLQQYFEVRISEGQVNSMPCPQSKCKSEAQQHQIKETVGSKLYLKYDNLLLNATLDTMVDITYCPRSFCGCPVMRDTGEKMATCPKCEYVFCVHCKMTYHGVEKCRLKAEKIIAIMDEYEQGDEQTKFRLEKIYGKKEILSYINIAKSENWIKTNSKLCPNCKAAIEKMDGCNKMACTKCKIFFCWICLSILDPEKPYRHFDDTQSACFNQLFQGVDIEDNPDMPPFMNFAWDAEDDDFFFDDMPMTEEDLAIIFNVVPNLLLL</sequence>
<dbReference type="KEGG" id="clec:106669840"/>
<evidence type="ECO:0000256" key="3">
    <source>
        <dbReference type="ARBA" id="ARBA00012251"/>
    </source>
</evidence>
<dbReference type="InterPro" id="IPR016135">
    <property type="entry name" value="UBQ-conjugating_enzyme/RWD"/>
</dbReference>
<dbReference type="RefSeq" id="XP_014255114.1">
    <property type="nucleotide sequence ID" value="XM_014399628.2"/>
</dbReference>
<dbReference type="InterPro" id="IPR031128">
    <property type="entry name" value="RNF14_RING-HC_Zfn"/>
</dbReference>
<dbReference type="PANTHER" id="PTHR11685">
    <property type="entry name" value="RBR FAMILY RING FINGER AND IBR DOMAIN-CONTAINING"/>
    <property type="match status" value="1"/>
</dbReference>
<dbReference type="OrthoDB" id="69641at2759"/>
<organism evidence="15 16">
    <name type="scientific">Cimex lectularius</name>
    <name type="common">Bed bug</name>
    <name type="synonym">Acanthia lectularia</name>
    <dbReference type="NCBI Taxonomy" id="79782"/>
    <lineage>
        <taxon>Eukaryota</taxon>
        <taxon>Metazoa</taxon>
        <taxon>Ecdysozoa</taxon>
        <taxon>Arthropoda</taxon>
        <taxon>Hexapoda</taxon>
        <taxon>Insecta</taxon>
        <taxon>Pterygota</taxon>
        <taxon>Neoptera</taxon>
        <taxon>Paraneoptera</taxon>
        <taxon>Hemiptera</taxon>
        <taxon>Heteroptera</taxon>
        <taxon>Panheteroptera</taxon>
        <taxon>Cimicomorpha</taxon>
        <taxon>Cimicidae</taxon>
        <taxon>Cimex</taxon>
    </lineage>
</organism>
<dbReference type="SUPFAM" id="SSF54495">
    <property type="entry name" value="UBC-like"/>
    <property type="match status" value="1"/>
</dbReference>
<dbReference type="EC" id="2.3.2.31" evidence="3"/>
<evidence type="ECO:0000256" key="4">
    <source>
        <dbReference type="ARBA" id="ARBA00022679"/>
    </source>
</evidence>
<evidence type="ECO:0000259" key="12">
    <source>
        <dbReference type="PROSITE" id="PS50089"/>
    </source>
</evidence>
<dbReference type="SMART" id="SM00591">
    <property type="entry name" value="RWD"/>
    <property type="match status" value="1"/>
</dbReference>
<dbReference type="SMART" id="SM00647">
    <property type="entry name" value="IBR"/>
    <property type="match status" value="2"/>
</dbReference>
<dbReference type="Gene3D" id="3.10.110.10">
    <property type="entry name" value="Ubiquitin Conjugating Enzyme"/>
    <property type="match status" value="1"/>
</dbReference>
<evidence type="ECO:0000259" key="13">
    <source>
        <dbReference type="PROSITE" id="PS50908"/>
    </source>
</evidence>
<dbReference type="InterPro" id="IPR031127">
    <property type="entry name" value="E3_UB_ligase_RBR"/>
</dbReference>
<name>A0A8I6S3I1_CIMLE</name>
<keyword evidence="7 11" id="KW-0863">Zinc-finger</keyword>
<evidence type="ECO:0000313" key="15">
    <source>
        <dbReference type="EnsemblMetazoa" id="XP_014255114.1"/>
    </source>
</evidence>
<evidence type="ECO:0000313" key="16">
    <source>
        <dbReference type="Proteomes" id="UP000494040"/>
    </source>
</evidence>
<dbReference type="Pfam" id="PF22191">
    <property type="entry name" value="IBR_1"/>
    <property type="match status" value="1"/>
</dbReference>
<reference evidence="15" key="1">
    <citation type="submission" date="2022-01" db="UniProtKB">
        <authorList>
            <consortium name="EnsemblMetazoa"/>
        </authorList>
    </citation>
    <scope>IDENTIFICATION</scope>
</reference>
<dbReference type="CDD" id="cd16628">
    <property type="entry name" value="RING-HC_RBR_RNF14"/>
    <property type="match status" value="1"/>
</dbReference>
<dbReference type="Gene3D" id="2.20.25.20">
    <property type="match status" value="1"/>
</dbReference>
<dbReference type="GO" id="GO:0008270">
    <property type="term" value="F:zinc ion binding"/>
    <property type="evidence" value="ECO:0007669"/>
    <property type="project" value="UniProtKB-KW"/>
</dbReference>